<reference evidence="1 2" key="1">
    <citation type="submission" date="2019-03" db="EMBL/GenBank/DDBJ databases">
        <title>Genomic Encyclopedia of Type Strains, Phase IV (KMG-IV): sequencing the most valuable type-strain genomes for metagenomic binning, comparative biology and taxonomic classification.</title>
        <authorList>
            <person name="Goeker M."/>
        </authorList>
    </citation>
    <scope>NUCLEOTIDE SEQUENCE [LARGE SCALE GENOMIC DNA]</scope>
    <source>
        <strain evidence="1 2">DSM 28697</strain>
    </source>
</reference>
<proteinExistence type="predicted"/>
<comment type="caution">
    <text evidence="1">The sequence shown here is derived from an EMBL/GenBank/DDBJ whole genome shotgun (WGS) entry which is preliminary data.</text>
</comment>
<dbReference type="Proteomes" id="UP000295632">
    <property type="component" value="Unassembled WGS sequence"/>
</dbReference>
<dbReference type="InterPro" id="IPR021078">
    <property type="entry name" value="Membrane-integrating_Mistic"/>
</dbReference>
<dbReference type="AlphaFoldDB" id="A0A4R6U6N2"/>
<dbReference type="Pfam" id="PF11458">
    <property type="entry name" value="Mistic"/>
    <property type="match status" value="1"/>
</dbReference>
<name>A0A4R6U6N2_9BACI</name>
<dbReference type="Gene3D" id="1.10.220.90">
    <property type="entry name" value="Mistic"/>
    <property type="match status" value="1"/>
</dbReference>
<protein>
    <submittedName>
        <fullName evidence="1">Membrane-integrating protein Mistic</fullName>
    </submittedName>
</protein>
<evidence type="ECO:0000313" key="2">
    <source>
        <dbReference type="Proteomes" id="UP000295632"/>
    </source>
</evidence>
<organism evidence="1 2">
    <name type="scientific">Aureibacillus halotolerans</name>
    <dbReference type="NCBI Taxonomy" id="1508390"/>
    <lineage>
        <taxon>Bacteria</taxon>
        <taxon>Bacillati</taxon>
        <taxon>Bacillota</taxon>
        <taxon>Bacilli</taxon>
        <taxon>Bacillales</taxon>
        <taxon>Bacillaceae</taxon>
        <taxon>Aureibacillus</taxon>
    </lineage>
</organism>
<accession>A0A4R6U6N2</accession>
<sequence>MKLTETEQVQLSKAIDSLNVGLDALIVLYNESDDEQLFFEPSEALIATYNKVTSTLDPTVVNDRLDRLMIAMLEAMMPTKS</sequence>
<dbReference type="RefSeq" id="WP_166639142.1">
    <property type="nucleotide sequence ID" value="NZ_SNYJ01000002.1"/>
</dbReference>
<keyword evidence="2" id="KW-1185">Reference proteome</keyword>
<dbReference type="EMBL" id="SNYJ01000002">
    <property type="protein sequence ID" value="TDQ42158.1"/>
    <property type="molecule type" value="Genomic_DNA"/>
</dbReference>
<gene>
    <name evidence="1" type="ORF">EV213_102189</name>
</gene>
<evidence type="ECO:0000313" key="1">
    <source>
        <dbReference type="EMBL" id="TDQ42158.1"/>
    </source>
</evidence>
<dbReference type="InterPro" id="IPR038193">
    <property type="entry name" value="Mistic_sf"/>
</dbReference>